<evidence type="ECO:0000313" key="2">
    <source>
        <dbReference type="Proteomes" id="UP000805193"/>
    </source>
</evidence>
<organism evidence="1 2">
    <name type="scientific">Ixodes persulcatus</name>
    <name type="common">Taiga tick</name>
    <dbReference type="NCBI Taxonomy" id="34615"/>
    <lineage>
        <taxon>Eukaryota</taxon>
        <taxon>Metazoa</taxon>
        <taxon>Ecdysozoa</taxon>
        <taxon>Arthropoda</taxon>
        <taxon>Chelicerata</taxon>
        <taxon>Arachnida</taxon>
        <taxon>Acari</taxon>
        <taxon>Parasitiformes</taxon>
        <taxon>Ixodida</taxon>
        <taxon>Ixodoidea</taxon>
        <taxon>Ixodidae</taxon>
        <taxon>Ixodinae</taxon>
        <taxon>Ixodes</taxon>
    </lineage>
</organism>
<protein>
    <submittedName>
        <fullName evidence="1">Uncharacterized protein</fullName>
    </submittedName>
</protein>
<gene>
    <name evidence="1" type="ORF">HPB47_022238</name>
</gene>
<dbReference type="EMBL" id="JABSTQ010009275">
    <property type="protein sequence ID" value="KAG0430939.1"/>
    <property type="molecule type" value="Genomic_DNA"/>
</dbReference>
<accession>A0AC60QC41</accession>
<dbReference type="Proteomes" id="UP000805193">
    <property type="component" value="Unassembled WGS sequence"/>
</dbReference>
<evidence type="ECO:0000313" key="1">
    <source>
        <dbReference type="EMBL" id="KAG0430939.1"/>
    </source>
</evidence>
<sequence>MGKNQSKLSPKLVENLRNETHFTESEIKQWYEDFVKEFPSGRVTQKQFKEAFRRQFANGDPSKLAEHVFRTFDTDQDGSIDFREFMCYLSVTSRGTPEQKLTWAFSMFDVDVDGFVQKDEMTKMIGAIYKAFGYEPSGSPQDEARTPERETERLFQLMDKNRDGKLSLEEFLEGAKKEPFIATLLNREVKAPPLEKKK</sequence>
<reference evidence="1 2" key="1">
    <citation type="journal article" date="2020" name="Cell">
        <title>Large-Scale Comparative Analyses of Tick Genomes Elucidate Their Genetic Diversity and Vector Capacities.</title>
        <authorList>
            <consortium name="Tick Genome and Microbiome Consortium (TIGMIC)"/>
            <person name="Jia N."/>
            <person name="Wang J."/>
            <person name="Shi W."/>
            <person name="Du L."/>
            <person name="Sun Y."/>
            <person name="Zhan W."/>
            <person name="Jiang J.F."/>
            <person name="Wang Q."/>
            <person name="Zhang B."/>
            <person name="Ji P."/>
            <person name="Bell-Sakyi L."/>
            <person name="Cui X.M."/>
            <person name="Yuan T.T."/>
            <person name="Jiang B.G."/>
            <person name="Yang W.F."/>
            <person name="Lam T.T."/>
            <person name="Chang Q.C."/>
            <person name="Ding S.J."/>
            <person name="Wang X.J."/>
            <person name="Zhu J.G."/>
            <person name="Ruan X.D."/>
            <person name="Zhao L."/>
            <person name="Wei J.T."/>
            <person name="Ye R.Z."/>
            <person name="Que T.C."/>
            <person name="Du C.H."/>
            <person name="Zhou Y.H."/>
            <person name="Cheng J.X."/>
            <person name="Dai P.F."/>
            <person name="Guo W.B."/>
            <person name="Han X.H."/>
            <person name="Huang E.J."/>
            <person name="Li L.F."/>
            <person name="Wei W."/>
            <person name="Gao Y.C."/>
            <person name="Liu J.Z."/>
            <person name="Shao H.Z."/>
            <person name="Wang X."/>
            <person name="Wang C.C."/>
            <person name="Yang T.C."/>
            <person name="Huo Q.B."/>
            <person name="Li W."/>
            <person name="Chen H.Y."/>
            <person name="Chen S.E."/>
            <person name="Zhou L.G."/>
            <person name="Ni X.B."/>
            <person name="Tian J.H."/>
            <person name="Sheng Y."/>
            <person name="Liu T."/>
            <person name="Pan Y.S."/>
            <person name="Xia L.Y."/>
            <person name="Li J."/>
            <person name="Zhao F."/>
            <person name="Cao W.C."/>
        </authorList>
    </citation>
    <scope>NUCLEOTIDE SEQUENCE [LARGE SCALE GENOMIC DNA]</scope>
    <source>
        <strain evidence="1">Iper-2018</strain>
    </source>
</reference>
<name>A0AC60QC41_IXOPE</name>
<keyword evidence="2" id="KW-1185">Reference proteome</keyword>
<proteinExistence type="predicted"/>
<comment type="caution">
    <text evidence="1">The sequence shown here is derived from an EMBL/GenBank/DDBJ whole genome shotgun (WGS) entry which is preliminary data.</text>
</comment>